<name>A0A243WEG8_9BACT</name>
<dbReference type="EMBL" id="MTSE01000004">
    <property type="protein sequence ID" value="OUJ74118.1"/>
    <property type="molecule type" value="Genomic_DNA"/>
</dbReference>
<sequence length="65" mass="7359">MLVDYGVHKVTTDGAHAAGEIKTNSRAICDYLPLFPVDARRFFNRFEVCASCLLPWAKEKDNPLF</sequence>
<dbReference type="AlphaFoldDB" id="A0A243WEG8"/>
<keyword evidence="2" id="KW-1185">Reference proteome</keyword>
<reference evidence="1 2" key="1">
    <citation type="submission" date="2017-01" db="EMBL/GenBank/DDBJ databases">
        <title>A new Hymenobacter.</title>
        <authorList>
            <person name="Liang Y."/>
            <person name="Feng F."/>
        </authorList>
    </citation>
    <scope>NUCLEOTIDE SEQUENCE [LARGE SCALE GENOMIC DNA]</scope>
    <source>
        <strain evidence="1">MIMBbqt21</strain>
    </source>
</reference>
<comment type="caution">
    <text evidence="1">The sequence shown here is derived from an EMBL/GenBank/DDBJ whole genome shotgun (WGS) entry which is preliminary data.</text>
</comment>
<dbReference type="Proteomes" id="UP000194873">
    <property type="component" value="Unassembled WGS sequence"/>
</dbReference>
<proteinExistence type="predicted"/>
<protein>
    <submittedName>
        <fullName evidence="1">Uncharacterized protein</fullName>
    </submittedName>
</protein>
<evidence type="ECO:0000313" key="2">
    <source>
        <dbReference type="Proteomes" id="UP000194873"/>
    </source>
</evidence>
<gene>
    <name evidence="1" type="ORF">BXP70_10265</name>
</gene>
<evidence type="ECO:0000313" key="1">
    <source>
        <dbReference type="EMBL" id="OUJ74118.1"/>
    </source>
</evidence>
<accession>A0A243WEG8</accession>
<organism evidence="1 2">
    <name type="scientific">Hymenobacter crusticola</name>
    <dbReference type="NCBI Taxonomy" id="1770526"/>
    <lineage>
        <taxon>Bacteria</taxon>
        <taxon>Pseudomonadati</taxon>
        <taxon>Bacteroidota</taxon>
        <taxon>Cytophagia</taxon>
        <taxon>Cytophagales</taxon>
        <taxon>Hymenobacteraceae</taxon>
        <taxon>Hymenobacter</taxon>
    </lineage>
</organism>